<keyword evidence="3" id="KW-1185">Reference proteome</keyword>
<dbReference type="GeneID" id="29111710"/>
<dbReference type="OMA" id="HCKTHIA"/>
<dbReference type="VEuPathDB" id="FungiDB:CC77DRAFT_1025684"/>
<sequence>MQHHAAEVDKIQRLQQAEAQPEALVNHDSANTIQSLDDKTLHLKSKRKWPSDNNAPERTWSRDLAAAISKNENIAHEVDDHTKEPMDKKLPWKRHPQTVMSSTHPKLFSQPGSSAKAHDNLVKFVVRFVKMVYRKSGVQRHCSGTSQRYTAIVQMRLRDALTVYATQLLSRSVTVVNASASANEKDAMLTLFAAILIQHCKTHIAWLSTRRLSTQYNPTSVNRLRLGMKFMAPPDFSSQRIGLKTNTRVALWDDCGGRKHMKSKVAPPDHYKVELSEYLEKQMTDLELDHIMGLLGATDEIRLLALCVRSSLSRDKSAMRTIWATMSEKDLFHQEQYGYKADIQMDWWSITKFMRDQYEDECGVQIPKFGSVVTLTGSSTRHAQASTCADYIKATWPHTGAFYLDLLDAIHAAIAASDADSPVEAFLQRDLGLSVRVDISDTVATFTAQATKKHLLVELAQQLSWFSSAFTTSPFEEGLAYSSPLFLRKQRGVFEIKVHHEQIDTYGETCWLPLFDNACIVTGFPIAQRALEVGLEIPLELLAGISGARHVVEYEGGLVMKGFSHMLVPVRRQLDRVQWHAVSSPDEDTPLSYHDGISRCKSRAMLHEVGLQGLASLRAIVGWCSIATTSLGSSHANYDNIDYTKANGADSGPRLTGTSFGFQQFGVAALDVRFGLKDGKSHFQRAGPYQRVIPLAESRPVVLHDIDGKRSWLVPATNVMLHIIQHRHQLNPFQVNGKPVSLDTNIPTGSSAKEVLLKHRSQVLYEHDNYTFMDDILNIWSILEFLLAQNISRQREAPGVRIPTSLHESLYGFEFKAVVLEDAPYRLKRAPISKNHGGWSRLIEDIDALVLFANGLGDVILPADGSNHVLCHKWRRVPHGHDYLTTTTGVLQNLFDKAGSRLDRKYLTIKSKLRWHQGSSTLFNACRDLTDCDCTRLQQLVPESAIKSVHPPASIATEGAVIFGRPEPRPAPSLPMEPQILSSLYSQPNVSIAPSTMRRRYSTIDEETENIRRLDLEINELSYEHDRRLQVI</sequence>
<reference evidence="2 3" key="1">
    <citation type="submission" date="2016-05" db="EMBL/GenBank/DDBJ databases">
        <title>Comparative analysis of secretome profiles of manganese(II)-oxidizing ascomycete fungi.</title>
        <authorList>
            <consortium name="DOE Joint Genome Institute"/>
            <person name="Zeiner C.A."/>
            <person name="Purvine S.O."/>
            <person name="Zink E.M."/>
            <person name="Wu S."/>
            <person name="Pasa-Tolic L."/>
            <person name="Chaput D.L."/>
            <person name="Haridas S."/>
            <person name="Grigoriev I.V."/>
            <person name="Santelli C.M."/>
            <person name="Hansel C.M."/>
        </authorList>
    </citation>
    <scope>NUCLEOTIDE SEQUENCE [LARGE SCALE GENOMIC DNA]</scope>
    <source>
        <strain evidence="2 3">SRC1lrK2f</strain>
    </source>
</reference>
<dbReference type="Proteomes" id="UP000077248">
    <property type="component" value="Unassembled WGS sequence"/>
</dbReference>
<evidence type="ECO:0000313" key="2">
    <source>
        <dbReference type="EMBL" id="OAG14528.1"/>
    </source>
</evidence>
<evidence type="ECO:0000256" key="1">
    <source>
        <dbReference type="SAM" id="MobiDB-lite"/>
    </source>
</evidence>
<dbReference type="EMBL" id="KV441499">
    <property type="protein sequence ID" value="OAG14528.1"/>
    <property type="molecule type" value="Genomic_DNA"/>
</dbReference>
<dbReference type="RefSeq" id="XP_018379949.1">
    <property type="nucleotide sequence ID" value="XM_018526116.1"/>
</dbReference>
<feature type="region of interest" description="Disordered" evidence="1">
    <location>
        <begin position="1"/>
        <end position="31"/>
    </location>
</feature>
<name>A0A177D4V3_ALTAL</name>
<proteinExistence type="predicted"/>
<accession>A0A177D4V3</accession>
<feature type="compositionally biased region" description="Basic and acidic residues" evidence="1">
    <location>
        <begin position="1"/>
        <end position="12"/>
    </location>
</feature>
<dbReference type="KEGG" id="aalt:CC77DRAFT_1025684"/>
<dbReference type="AlphaFoldDB" id="A0A177D4V3"/>
<evidence type="ECO:0000313" key="3">
    <source>
        <dbReference type="Proteomes" id="UP000077248"/>
    </source>
</evidence>
<protein>
    <submittedName>
        <fullName evidence="2">Uncharacterized protein</fullName>
    </submittedName>
</protein>
<gene>
    <name evidence="2" type="ORF">CC77DRAFT_1025684</name>
</gene>
<organism evidence="2 3">
    <name type="scientific">Alternaria alternata</name>
    <name type="common">Alternaria rot fungus</name>
    <name type="synonym">Torula alternata</name>
    <dbReference type="NCBI Taxonomy" id="5599"/>
    <lineage>
        <taxon>Eukaryota</taxon>
        <taxon>Fungi</taxon>
        <taxon>Dikarya</taxon>
        <taxon>Ascomycota</taxon>
        <taxon>Pezizomycotina</taxon>
        <taxon>Dothideomycetes</taxon>
        <taxon>Pleosporomycetidae</taxon>
        <taxon>Pleosporales</taxon>
        <taxon>Pleosporineae</taxon>
        <taxon>Pleosporaceae</taxon>
        <taxon>Alternaria</taxon>
        <taxon>Alternaria sect. Alternaria</taxon>
        <taxon>Alternaria alternata complex</taxon>
    </lineage>
</organism>